<dbReference type="RefSeq" id="WP_256448325.1">
    <property type="nucleotide sequence ID" value="NZ_JAQOMS010000002.1"/>
</dbReference>
<name>A0ABT5FFG0_9GAMM</name>
<keyword evidence="1" id="KW-0812">Transmembrane</keyword>
<comment type="caution">
    <text evidence="2">The sequence shown here is derived from an EMBL/GenBank/DDBJ whole genome shotgun (WGS) entry which is preliminary data.</text>
</comment>
<evidence type="ECO:0000313" key="2">
    <source>
        <dbReference type="EMBL" id="MDC2889779.1"/>
    </source>
</evidence>
<sequence length="71" mass="8064">MPLVIKIIAVALLLLIIFNLFRAMFSMLKQDPNRPPMSYFIGLRLKFTVALIVLLLCCLAFGVITPNPRPY</sequence>
<keyword evidence="3" id="KW-1185">Reference proteome</keyword>
<keyword evidence="1" id="KW-1133">Transmembrane helix</keyword>
<protein>
    <submittedName>
        <fullName evidence="2">DUF2909 domain-containing protein</fullName>
    </submittedName>
</protein>
<dbReference type="EMBL" id="JAQOMS010000002">
    <property type="protein sequence ID" value="MDC2889779.1"/>
    <property type="molecule type" value="Genomic_DNA"/>
</dbReference>
<dbReference type="Proteomes" id="UP001528411">
    <property type="component" value="Unassembled WGS sequence"/>
</dbReference>
<proteinExistence type="predicted"/>
<accession>A0ABT5FFG0</accession>
<dbReference type="InterPro" id="IPR021313">
    <property type="entry name" value="DUF2909"/>
</dbReference>
<organism evidence="2 3">
    <name type="scientific">Psychrosphaera algicola</name>
    <dbReference type="NCBI Taxonomy" id="3023714"/>
    <lineage>
        <taxon>Bacteria</taxon>
        <taxon>Pseudomonadati</taxon>
        <taxon>Pseudomonadota</taxon>
        <taxon>Gammaproteobacteria</taxon>
        <taxon>Alteromonadales</taxon>
        <taxon>Pseudoalteromonadaceae</taxon>
        <taxon>Psychrosphaera</taxon>
    </lineage>
</organism>
<feature type="transmembrane region" description="Helical" evidence="1">
    <location>
        <begin position="6"/>
        <end position="25"/>
    </location>
</feature>
<evidence type="ECO:0000313" key="3">
    <source>
        <dbReference type="Proteomes" id="UP001528411"/>
    </source>
</evidence>
<keyword evidence="1" id="KW-0472">Membrane</keyword>
<gene>
    <name evidence="2" type="ORF">PN838_14570</name>
</gene>
<evidence type="ECO:0000256" key="1">
    <source>
        <dbReference type="SAM" id="Phobius"/>
    </source>
</evidence>
<dbReference type="Pfam" id="PF11137">
    <property type="entry name" value="DUF2909"/>
    <property type="match status" value="1"/>
</dbReference>
<feature type="transmembrane region" description="Helical" evidence="1">
    <location>
        <begin position="45"/>
        <end position="64"/>
    </location>
</feature>
<reference evidence="2 3" key="1">
    <citation type="submission" date="2023-01" db="EMBL/GenBank/DDBJ databases">
        <title>Psychrosphaera sp. nov., isolated from marine algae.</title>
        <authorList>
            <person name="Bayburt H."/>
            <person name="Choi B.J."/>
            <person name="Kim J.M."/>
            <person name="Choi D.G."/>
            <person name="Jeon C.O."/>
        </authorList>
    </citation>
    <scope>NUCLEOTIDE SEQUENCE [LARGE SCALE GENOMIC DNA]</scope>
    <source>
        <strain evidence="2 3">G1-22</strain>
    </source>
</reference>